<comment type="caution">
    <text evidence="2">The sequence shown here is derived from an EMBL/GenBank/DDBJ whole genome shotgun (WGS) entry which is preliminary data.</text>
</comment>
<dbReference type="AlphaFoldDB" id="A0AAJ0F8D3"/>
<dbReference type="Proteomes" id="UP001239445">
    <property type="component" value="Unassembled WGS sequence"/>
</dbReference>
<name>A0AAJ0F8D3_9PEZI</name>
<dbReference type="InterPro" id="IPR010730">
    <property type="entry name" value="HET"/>
</dbReference>
<evidence type="ECO:0000313" key="3">
    <source>
        <dbReference type="Proteomes" id="UP001239445"/>
    </source>
</evidence>
<proteinExistence type="predicted"/>
<evidence type="ECO:0000259" key="1">
    <source>
        <dbReference type="Pfam" id="PF06985"/>
    </source>
</evidence>
<accession>A0AAJ0F8D3</accession>
<evidence type="ECO:0000313" key="2">
    <source>
        <dbReference type="EMBL" id="KAK1752009.1"/>
    </source>
</evidence>
<dbReference type="InterPro" id="IPR052895">
    <property type="entry name" value="HetReg/Transcr_Mod"/>
</dbReference>
<keyword evidence="3" id="KW-1185">Reference proteome</keyword>
<organism evidence="2 3">
    <name type="scientific">Echria macrotheca</name>
    <dbReference type="NCBI Taxonomy" id="438768"/>
    <lineage>
        <taxon>Eukaryota</taxon>
        <taxon>Fungi</taxon>
        <taxon>Dikarya</taxon>
        <taxon>Ascomycota</taxon>
        <taxon>Pezizomycotina</taxon>
        <taxon>Sordariomycetes</taxon>
        <taxon>Sordariomycetidae</taxon>
        <taxon>Sordariales</taxon>
        <taxon>Schizotheciaceae</taxon>
        <taxon>Echria</taxon>
    </lineage>
</organism>
<feature type="domain" description="Heterokaryon incompatibility" evidence="1">
    <location>
        <begin position="42"/>
        <end position="214"/>
    </location>
</feature>
<reference evidence="2" key="1">
    <citation type="submission" date="2023-06" db="EMBL/GenBank/DDBJ databases">
        <title>Genome-scale phylogeny and comparative genomics of the fungal order Sordariales.</title>
        <authorList>
            <consortium name="Lawrence Berkeley National Laboratory"/>
            <person name="Hensen N."/>
            <person name="Bonometti L."/>
            <person name="Westerberg I."/>
            <person name="Brannstrom I.O."/>
            <person name="Guillou S."/>
            <person name="Cros-Aarteil S."/>
            <person name="Calhoun S."/>
            <person name="Haridas S."/>
            <person name="Kuo A."/>
            <person name="Mondo S."/>
            <person name="Pangilinan J."/>
            <person name="Riley R."/>
            <person name="Labutti K."/>
            <person name="Andreopoulos B."/>
            <person name="Lipzen A."/>
            <person name="Chen C."/>
            <person name="Yanf M."/>
            <person name="Daum C."/>
            <person name="Ng V."/>
            <person name="Clum A."/>
            <person name="Steindorff A."/>
            <person name="Ohm R."/>
            <person name="Martin F."/>
            <person name="Silar P."/>
            <person name="Natvig D."/>
            <person name="Lalanne C."/>
            <person name="Gautier V."/>
            <person name="Ament-Velasquez S.L."/>
            <person name="Kruys A."/>
            <person name="Hutchinson M.I."/>
            <person name="Powell A.J."/>
            <person name="Barry K."/>
            <person name="Miller A.N."/>
            <person name="Grigoriev I.V."/>
            <person name="Debuchy R."/>
            <person name="Gladieux P."/>
            <person name="Thoren M.H."/>
            <person name="Johannesson H."/>
        </authorList>
    </citation>
    <scope>NUCLEOTIDE SEQUENCE</scope>
    <source>
        <strain evidence="2">PSN4</strain>
    </source>
</reference>
<gene>
    <name evidence="2" type="ORF">QBC47DRAFT_276222</name>
</gene>
<sequence length="231" mass="26574">YRPLEGHEFTRLLSLHPSPDRDAPLRCHIVHVNAQEVHQYPYKAISYAWGPPIFTASLFCFPARRELPITPTLESALRGFRLPSDIRTLWADAVCINQQDLDEKSVQVRRMSEIYSNAKYVRIWLGDTADDSDEAFRVIRLCEPGLIWLSEKCTKENPRDIKFADLGIDEHPFEGKHPNEITQAVKRHITKRGESALRRLFSRPWFGRRWVIQEAGLAQKGEIHCGSASLS</sequence>
<protein>
    <submittedName>
        <fullName evidence="2">Heterokaryon incompatibility protein-domain-containing protein</fullName>
    </submittedName>
</protein>
<dbReference type="Pfam" id="PF06985">
    <property type="entry name" value="HET"/>
    <property type="match status" value="1"/>
</dbReference>
<dbReference type="EMBL" id="MU839840">
    <property type="protein sequence ID" value="KAK1752009.1"/>
    <property type="molecule type" value="Genomic_DNA"/>
</dbReference>
<dbReference type="PANTHER" id="PTHR24148">
    <property type="entry name" value="ANKYRIN REPEAT DOMAIN-CONTAINING PROTEIN 39 HOMOLOG-RELATED"/>
    <property type="match status" value="1"/>
</dbReference>
<feature type="non-terminal residue" evidence="2">
    <location>
        <position position="1"/>
    </location>
</feature>
<feature type="non-terminal residue" evidence="2">
    <location>
        <position position="231"/>
    </location>
</feature>
<dbReference type="PANTHER" id="PTHR24148:SF64">
    <property type="entry name" value="HETEROKARYON INCOMPATIBILITY DOMAIN-CONTAINING PROTEIN"/>
    <property type="match status" value="1"/>
</dbReference>